<reference evidence="3" key="1">
    <citation type="submission" date="2003-08" db="EMBL/GenBank/DDBJ databases">
        <authorList>
            <person name="Birren B."/>
            <person name="Nusbaum C."/>
            <person name="Abebe A."/>
            <person name="Abouelleil A."/>
            <person name="Adekoya E."/>
            <person name="Ait-zahra M."/>
            <person name="Allen N."/>
            <person name="Allen T."/>
            <person name="An P."/>
            <person name="Anderson M."/>
            <person name="Anderson S."/>
            <person name="Arachchi H."/>
            <person name="Armbruster J."/>
            <person name="Bachantsang P."/>
            <person name="Baldwin J."/>
            <person name="Barry A."/>
            <person name="Bayul T."/>
            <person name="Blitshsteyn B."/>
            <person name="Bloom T."/>
            <person name="Blye J."/>
            <person name="Boguslavskiy L."/>
            <person name="Borowsky M."/>
            <person name="Boukhgalter B."/>
            <person name="Brunache A."/>
            <person name="Butler J."/>
            <person name="Calixte N."/>
            <person name="Calvo S."/>
            <person name="Camarata J."/>
            <person name="Campo K."/>
            <person name="Chang J."/>
            <person name="Cheshatsang Y."/>
            <person name="Citroen M."/>
            <person name="Collymore A."/>
            <person name="Considine T."/>
            <person name="Cook A."/>
            <person name="Cooke P."/>
            <person name="Corum B."/>
            <person name="Cuomo C."/>
            <person name="David R."/>
            <person name="Dawoe T."/>
            <person name="Degray S."/>
            <person name="Dodge S."/>
            <person name="Dooley K."/>
            <person name="Dorje P."/>
            <person name="Dorjee K."/>
            <person name="Dorris L."/>
            <person name="Duffey N."/>
            <person name="Dupes A."/>
            <person name="Elkins T."/>
            <person name="Engels R."/>
            <person name="Erickson J."/>
            <person name="Farina A."/>
            <person name="Faro S."/>
            <person name="Ferreira P."/>
            <person name="Fischer H."/>
            <person name="Fitzgerald M."/>
            <person name="Foley K."/>
            <person name="Gage D."/>
            <person name="Galagan J."/>
            <person name="Gearin G."/>
            <person name="Gnerre S."/>
            <person name="Gnirke A."/>
            <person name="Goyette A."/>
            <person name="Graham J."/>
            <person name="Grandbois E."/>
            <person name="Gyaltsen K."/>
            <person name="Hafez N."/>
            <person name="Hagopian D."/>
            <person name="Hagos B."/>
            <person name="Hall J."/>
            <person name="Hatcher B."/>
            <person name="Heller A."/>
            <person name="Higgins H."/>
            <person name="Honan T."/>
            <person name="Horn A."/>
            <person name="Houde N."/>
            <person name="Hughes L."/>
            <person name="Hulme W."/>
            <person name="Husby E."/>
            <person name="Iliev I."/>
            <person name="Jaffe D."/>
            <person name="Jones C."/>
            <person name="Kamal M."/>
            <person name="Kamat A."/>
            <person name="Kamvysselis M."/>
            <person name="Karlsson E."/>
            <person name="Kells C."/>
            <person name="Kieu A."/>
            <person name="Kisner P."/>
            <person name="Kodira C."/>
            <person name="Kulbokas E."/>
            <person name="Labutti K."/>
            <person name="Lama D."/>
            <person name="Landers T."/>
            <person name="Leger J."/>
            <person name="Levine S."/>
            <person name="Lewis D."/>
            <person name="Lewis T."/>
            <person name="Lindblad-toh K."/>
            <person name="Liu X."/>
            <person name="Lokyitsang T."/>
            <person name="Lokyitsang Y."/>
            <person name="Lucien O."/>
            <person name="Lui A."/>
            <person name="Ma L.J."/>
            <person name="Mabbitt R."/>
            <person name="Macdonald J."/>
            <person name="Maclean C."/>
            <person name="Major J."/>
            <person name="Manning J."/>
            <person name="Marabella R."/>
            <person name="Maru K."/>
            <person name="Matthews C."/>
            <person name="Mauceli E."/>
            <person name="Mccarthy M."/>
            <person name="Mcdonough S."/>
            <person name="Mcghee T."/>
            <person name="Meldrim J."/>
            <person name="Meneus L."/>
            <person name="Mesirov J."/>
            <person name="Mihalev A."/>
            <person name="Mihova T."/>
            <person name="Mikkelsen T."/>
            <person name="Mlenga V."/>
            <person name="Moru K."/>
            <person name="Mozes J."/>
            <person name="Mulrain L."/>
            <person name="Munson G."/>
            <person name="Naylor J."/>
            <person name="Newes C."/>
            <person name="Nguyen C."/>
            <person name="Nguyen N."/>
            <person name="Nguyen T."/>
            <person name="Nicol R."/>
            <person name="Nielsen C."/>
            <person name="Nizzari M."/>
            <person name="Norbu C."/>
            <person name="Norbu N."/>
            <person name="O'donnell P."/>
            <person name="Okoawo O."/>
            <person name="O'leary S."/>
            <person name="Omotosho B."/>
            <person name="O'neill K."/>
            <person name="Osman S."/>
            <person name="Parker S."/>
            <person name="Perrin D."/>
            <person name="Phunkhang P."/>
            <person name="Piqani B."/>
            <person name="Purcell S."/>
            <person name="Rachupka T."/>
            <person name="Ramasamy U."/>
            <person name="Rameau R."/>
            <person name="Ray V."/>
            <person name="Raymond C."/>
            <person name="Retta R."/>
            <person name="Richardson S."/>
            <person name="Rise C."/>
            <person name="Rodriguez J."/>
            <person name="Rogers J."/>
            <person name="Rogov P."/>
            <person name="Rutman M."/>
            <person name="Schupbach R."/>
            <person name="Seaman C."/>
            <person name="Settipalli S."/>
            <person name="Sharpe T."/>
            <person name="Sheridan J."/>
            <person name="Sherpa N."/>
            <person name="Shi J."/>
            <person name="Smirnov S."/>
            <person name="Smith C."/>
            <person name="Sougnez C."/>
            <person name="Spencer B."/>
            <person name="Stalker J."/>
            <person name="Stange-thomann N."/>
            <person name="Stavropoulos S."/>
            <person name="Stetson K."/>
            <person name="Stone C."/>
            <person name="Stone S."/>
            <person name="Stubbs M."/>
            <person name="Talamas J."/>
            <person name="Tchuinga P."/>
            <person name="Tenzing P."/>
            <person name="Tesfaye S."/>
            <person name="Theodore J."/>
            <person name="Thoulutsang Y."/>
            <person name="Topham K."/>
            <person name="Towey S."/>
            <person name="Tsamla T."/>
            <person name="Tsomo N."/>
            <person name="Vallee D."/>
            <person name="Vassiliev H."/>
            <person name="Venkataraman V."/>
            <person name="Vinson J."/>
            <person name="Vo A."/>
            <person name="Wade C."/>
            <person name="Wang S."/>
            <person name="Wangchuk T."/>
            <person name="Wangdi T."/>
            <person name="Whittaker C."/>
            <person name="Wilkinson J."/>
            <person name="Wu Y."/>
            <person name="Wyman D."/>
            <person name="Yadav S."/>
            <person name="Yang S."/>
            <person name="Yang X."/>
            <person name="Yeager S."/>
            <person name="Yee E."/>
            <person name="Young G."/>
            <person name="Zainoun J."/>
            <person name="Zembeck L."/>
            <person name="Zimmer A."/>
            <person name="Zody M."/>
            <person name="Lander E."/>
        </authorList>
    </citation>
    <scope>NUCLEOTIDE SEQUENCE [LARGE SCALE GENOMIC DNA]</scope>
</reference>
<evidence type="ECO:0000256" key="1">
    <source>
        <dbReference type="SAM" id="MobiDB-lite"/>
    </source>
</evidence>
<dbReference type="HOGENOM" id="CLU_1980848_0_0_1"/>
<protein>
    <recommendedName>
        <fullName evidence="4">Protein kinase domain-containing protein</fullName>
    </recommendedName>
</protein>
<dbReference type="SUPFAM" id="SSF56112">
    <property type="entry name" value="Protein kinase-like (PK-like)"/>
    <property type="match status" value="1"/>
</dbReference>
<dbReference type="Proteomes" id="UP000007875">
    <property type="component" value="Unassembled WGS sequence"/>
</dbReference>
<dbReference type="Gene3D" id="1.10.510.10">
    <property type="entry name" value="Transferase(Phosphotransferase) domain 1"/>
    <property type="match status" value="1"/>
</dbReference>
<feature type="region of interest" description="Disordered" evidence="1">
    <location>
        <begin position="83"/>
        <end position="126"/>
    </location>
</feature>
<evidence type="ECO:0000313" key="2">
    <source>
        <dbReference type="Ensembl" id="ENSCSAVP00000008562.1"/>
    </source>
</evidence>
<reference evidence="2" key="2">
    <citation type="submission" date="2025-08" db="UniProtKB">
        <authorList>
            <consortium name="Ensembl"/>
        </authorList>
    </citation>
    <scope>IDENTIFICATION</scope>
</reference>
<dbReference type="Ensembl" id="ENSCSAVT00000008672.1">
    <property type="protein sequence ID" value="ENSCSAVP00000008562.1"/>
    <property type="gene ID" value="ENSCSAVG00000005088.1"/>
</dbReference>
<proteinExistence type="predicted"/>
<dbReference type="AlphaFoldDB" id="H2YTA2"/>
<keyword evidence="3" id="KW-1185">Reference proteome</keyword>
<evidence type="ECO:0008006" key="4">
    <source>
        <dbReference type="Google" id="ProtNLM"/>
    </source>
</evidence>
<name>H2YTA2_CIOSA</name>
<sequence length="126" mass="14394">MATRCRRSHGFFSPLNQLDPHKNSFLQFQTDAADFLMKLLVFDPGKRLTAETALKHNYIQRSPDEEIFLSSAVNQAVMFTSRSEGHRRLPYTKQMNPSPRPRAPDSPEPRGSGRSTITLFDGEHFD</sequence>
<organism evidence="2 3">
    <name type="scientific">Ciona savignyi</name>
    <name type="common">Pacific transparent sea squirt</name>
    <dbReference type="NCBI Taxonomy" id="51511"/>
    <lineage>
        <taxon>Eukaryota</taxon>
        <taxon>Metazoa</taxon>
        <taxon>Chordata</taxon>
        <taxon>Tunicata</taxon>
        <taxon>Ascidiacea</taxon>
        <taxon>Phlebobranchia</taxon>
        <taxon>Cionidae</taxon>
        <taxon>Ciona</taxon>
    </lineage>
</organism>
<dbReference type="GeneTree" id="ENSGT00940000167918"/>
<accession>H2YTA2</accession>
<dbReference type="InterPro" id="IPR011009">
    <property type="entry name" value="Kinase-like_dom_sf"/>
</dbReference>
<evidence type="ECO:0000313" key="3">
    <source>
        <dbReference type="Proteomes" id="UP000007875"/>
    </source>
</evidence>
<reference evidence="2" key="3">
    <citation type="submission" date="2025-09" db="UniProtKB">
        <authorList>
            <consortium name="Ensembl"/>
        </authorList>
    </citation>
    <scope>IDENTIFICATION</scope>
</reference>